<evidence type="ECO:0008006" key="3">
    <source>
        <dbReference type="Google" id="ProtNLM"/>
    </source>
</evidence>
<sequence>MQVDVNVDLANVKKLVSASRLKQARGDTLNLMKRDMRPLIPKRSDGAVSLSSSGVIDEANTKITYGGPAIKYARAQFYGIVTDRAGKQHRVRHYTTDGTGKRWDLRGKQLHMNEWRETFKKGILNNGS</sequence>
<dbReference type="InterPro" id="IPR021080">
    <property type="entry name" value="Minor_capsid_protein"/>
</dbReference>
<dbReference type="EMBL" id="AYGX02000042">
    <property type="protein sequence ID" value="KRO28464.1"/>
    <property type="molecule type" value="Genomic_DNA"/>
</dbReference>
<dbReference type="Pfam" id="PF11114">
    <property type="entry name" value="Minor_capsid_2"/>
    <property type="match status" value="1"/>
</dbReference>
<accession>A0A0R2NVX1</accession>
<dbReference type="AlphaFoldDB" id="A0A0R2NVX1"/>
<name>A0A0R2NVX1_9LACO</name>
<protein>
    <recommendedName>
        <fullName evidence="3">Minor capsid protein</fullName>
    </recommendedName>
</protein>
<dbReference type="RefSeq" id="WP_024624613.1">
    <property type="nucleotide sequence ID" value="NZ_AYGX02000042.1"/>
</dbReference>
<organism evidence="1 2">
    <name type="scientific">Lactiplantibacillus fabifermentans DSM 21115</name>
    <dbReference type="NCBI Taxonomy" id="1413187"/>
    <lineage>
        <taxon>Bacteria</taxon>
        <taxon>Bacillati</taxon>
        <taxon>Bacillota</taxon>
        <taxon>Bacilli</taxon>
        <taxon>Lactobacillales</taxon>
        <taxon>Lactobacillaceae</taxon>
        <taxon>Lactiplantibacillus</taxon>
    </lineage>
</organism>
<proteinExistence type="predicted"/>
<dbReference type="Proteomes" id="UP000050920">
    <property type="component" value="Unassembled WGS sequence"/>
</dbReference>
<evidence type="ECO:0000313" key="1">
    <source>
        <dbReference type="EMBL" id="KRO28464.1"/>
    </source>
</evidence>
<evidence type="ECO:0000313" key="2">
    <source>
        <dbReference type="Proteomes" id="UP000050920"/>
    </source>
</evidence>
<comment type="caution">
    <text evidence="1">The sequence shown here is derived from an EMBL/GenBank/DDBJ whole genome shotgun (WGS) entry which is preliminary data.</text>
</comment>
<gene>
    <name evidence="1" type="ORF">DY78_GL002363</name>
</gene>
<keyword evidence="2" id="KW-1185">Reference proteome</keyword>
<reference evidence="1 2" key="1">
    <citation type="journal article" date="2015" name="Genome Announc.">
        <title>Expanding the biotechnology potential of lactobacilli through comparative genomics of 213 strains and associated genera.</title>
        <authorList>
            <person name="Sun Z."/>
            <person name="Harris H.M."/>
            <person name="McCann A."/>
            <person name="Guo C."/>
            <person name="Argimon S."/>
            <person name="Zhang W."/>
            <person name="Yang X."/>
            <person name="Jeffery I.B."/>
            <person name="Cooney J.C."/>
            <person name="Kagawa T.F."/>
            <person name="Liu W."/>
            <person name="Song Y."/>
            <person name="Salvetti E."/>
            <person name="Wrobel A."/>
            <person name="Rasinkangas P."/>
            <person name="Parkhill J."/>
            <person name="Rea M.C."/>
            <person name="O'Sullivan O."/>
            <person name="Ritari J."/>
            <person name="Douillard F.P."/>
            <person name="Paul Ross R."/>
            <person name="Yang R."/>
            <person name="Briner A.E."/>
            <person name="Felis G.E."/>
            <person name="de Vos W.M."/>
            <person name="Barrangou R."/>
            <person name="Klaenhammer T.R."/>
            <person name="Caufield P.W."/>
            <person name="Cui Y."/>
            <person name="Zhang H."/>
            <person name="O'Toole P.W."/>
        </authorList>
    </citation>
    <scope>NUCLEOTIDE SEQUENCE [LARGE SCALE GENOMIC DNA]</scope>
    <source>
        <strain evidence="1 2">DSM 21115</strain>
    </source>
</reference>